<sequence length="80" mass="8834">MEIIRWQDDNIVLLNGAEKRPMGKCEAQAVSTLLEPVDTRETGAQSVSTFWSTSTRVKSTGRAQDDGEGKEKSEKGDRCC</sequence>
<dbReference type="EnsemblMetazoa" id="CJA11527b.1">
    <property type="protein sequence ID" value="CJA11527b.1"/>
    <property type="gene ID" value="WBGene00130731"/>
</dbReference>
<dbReference type="AlphaFoldDB" id="K7H3R0"/>
<proteinExistence type="predicted"/>
<feature type="compositionally biased region" description="Basic and acidic residues" evidence="1">
    <location>
        <begin position="63"/>
        <end position="80"/>
    </location>
</feature>
<reference evidence="3" key="1">
    <citation type="submission" date="2010-08" db="EMBL/GenBank/DDBJ databases">
        <authorList>
            <consortium name="Caenorhabditis japonica Sequencing Consortium"/>
            <person name="Wilson R.K."/>
        </authorList>
    </citation>
    <scope>NUCLEOTIDE SEQUENCE [LARGE SCALE GENOMIC DNA]</scope>
    <source>
        <strain evidence="3">DF5081</strain>
    </source>
</reference>
<accession>K7H3R0</accession>
<evidence type="ECO:0000313" key="2">
    <source>
        <dbReference type="EnsemblMetazoa" id="CJA11527d.1"/>
    </source>
</evidence>
<evidence type="ECO:0000313" key="3">
    <source>
        <dbReference type="Proteomes" id="UP000005237"/>
    </source>
</evidence>
<name>K7H3R0_CAEJA</name>
<keyword evidence="3" id="KW-1185">Reference proteome</keyword>
<feature type="region of interest" description="Disordered" evidence="1">
    <location>
        <begin position="54"/>
        <end position="80"/>
    </location>
</feature>
<dbReference type="Proteomes" id="UP000005237">
    <property type="component" value="Unassembled WGS sequence"/>
</dbReference>
<protein>
    <submittedName>
        <fullName evidence="2">Uncharacterized protein</fullName>
    </submittedName>
</protein>
<dbReference type="EnsemblMetazoa" id="CJA11527d.1">
    <property type="protein sequence ID" value="CJA11527d.1"/>
    <property type="gene ID" value="WBGene00130731"/>
</dbReference>
<reference evidence="2" key="2">
    <citation type="submission" date="2022-06" db="UniProtKB">
        <authorList>
            <consortium name="EnsemblMetazoa"/>
        </authorList>
    </citation>
    <scope>IDENTIFICATION</scope>
    <source>
        <strain evidence="2">DF5081</strain>
    </source>
</reference>
<evidence type="ECO:0000256" key="1">
    <source>
        <dbReference type="SAM" id="MobiDB-lite"/>
    </source>
</evidence>
<organism evidence="2 3">
    <name type="scientific">Caenorhabditis japonica</name>
    <dbReference type="NCBI Taxonomy" id="281687"/>
    <lineage>
        <taxon>Eukaryota</taxon>
        <taxon>Metazoa</taxon>
        <taxon>Ecdysozoa</taxon>
        <taxon>Nematoda</taxon>
        <taxon>Chromadorea</taxon>
        <taxon>Rhabditida</taxon>
        <taxon>Rhabditina</taxon>
        <taxon>Rhabditomorpha</taxon>
        <taxon>Rhabditoidea</taxon>
        <taxon>Rhabditidae</taxon>
        <taxon>Peloderinae</taxon>
        <taxon>Caenorhabditis</taxon>
    </lineage>
</organism>